<keyword evidence="2" id="KW-1185">Reference proteome</keyword>
<evidence type="ECO:0000313" key="1">
    <source>
        <dbReference type="EMBL" id="EOY00234.1"/>
    </source>
</evidence>
<evidence type="ECO:0000313" key="2">
    <source>
        <dbReference type="Proteomes" id="UP000026915"/>
    </source>
</evidence>
<sequence length="230" mass="26517">MQIFCLHFLTPLLPQRLKNVMCPLINAHDFNVLLQLHGMKAKLINYDYCSNYIIKGLYGSNNYRNRRNEFIVTTKVSTKACSRLGGFSRKTRTSVANEERSLQSRPSVARIYVEYNCWKTPLDHVWIVVKNRNIGVVIGRYAQHVKFSKMLDNCDHCCHVGHSQSVCLVMGNKLVFGKLKPIGSKKQTNDHLRVLIRGKNGGNYDEMPKEKEPTIIVEKGKEMMWMELVK</sequence>
<dbReference type="InParanoid" id="A0A061EDA6"/>
<dbReference type="AlphaFoldDB" id="A0A061EDA6"/>
<dbReference type="Gramene" id="EOY00234">
    <property type="protein sequence ID" value="EOY00234"/>
    <property type="gene ID" value="TCM_010045"/>
</dbReference>
<dbReference type="InterPro" id="IPR040256">
    <property type="entry name" value="At4g02000-like"/>
</dbReference>
<protein>
    <submittedName>
        <fullName evidence="1">Uncharacterized protein</fullName>
    </submittedName>
</protein>
<name>A0A061EDA6_THECC</name>
<reference evidence="1 2" key="1">
    <citation type="journal article" date="2013" name="Genome Biol.">
        <title>The genome sequence of the most widely cultivated cacao type and its use to identify candidate genes regulating pod color.</title>
        <authorList>
            <person name="Motamayor J.C."/>
            <person name="Mockaitis K."/>
            <person name="Schmutz J."/>
            <person name="Haiminen N."/>
            <person name="Iii D.L."/>
            <person name="Cornejo O."/>
            <person name="Findley S.D."/>
            <person name="Zheng P."/>
            <person name="Utro F."/>
            <person name="Royaert S."/>
            <person name="Saski C."/>
            <person name="Jenkins J."/>
            <person name="Podicheti R."/>
            <person name="Zhao M."/>
            <person name="Scheffler B.E."/>
            <person name="Stack J.C."/>
            <person name="Feltus F.A."/>
            <person name="Mustiga G.M."/>
            <person name="Amores F."/>
            <person name="Phillips W."/>
            <person name="Marelli J.P."/>
            <person name="May G.D."/>
            <person name="Shapiro H."/>
            <person name="Ma J."/>
            <person name="Bustamante C.D."/>
            <person name="Schnell R.J."/>
            <person name="Main D."/>
            <person name="Gilbert D."/>
            <person name="Parida L."/>
            <person name="Kuhn D.N."/>
        </authorList>
    </citation>
    <scope>NUCLEOTIDE SEQUENCE [LARGE SCALE GENOMIC DNA]</scope>
    <source>
        <strain evidence="2">cv. Matina 1-6</strain>
    </source>
</reference>
<dbReference type="PANTHER" id="PTHR31286:SF179">
    <property type="entry name" value="RNASE H TYPE-1 DOMAIN-CONTAINING PROTEIN"/>
    <property type="match status" value="1"/>
</dbReference>
<dbReference type="HOGENOM" id="CLU_1206617_0_0_1"/>
<dbReference type="EMBL" id="CM001880">
    <property type="protein sequence ID" value="EOY00234.1"/>
    <property type="molecule type" value="Genomic_DNA"/>
</dbReference>
<proteinExistence type="predicted"/>
<dbReference type="Proteomes" id="UP000026915">
    <property type="component" value="Chromosome 2"/>
</dbReference>
<gene>
    <name evidence="1" type="ORF">TCM_010045</name>
</gene>
<accession>A0A061EDA6</accession>
<dbReference type="PANTHER" id="PTHR31286">
    <property type="entry name" value="GLYCINE-RICH CELL WALL STRUCTURAL PROTEIN 1.8-LIKE"/>
    <property type="match status" value="1"/>
</dbReference>
<organism evidence="1 2">
    <name type="scientific">Theobroma cacao</name>
    <name type="common">Cacao</name>
    <name type="synonym">Cocoa</name>
    <dbReference type="NCBI Taxonomy" id="3641"/>
    <lineage>
        <taxon>Eukaryota</taxon>
        <taxon>Viridiplantae</taxon>
        <taxon>Streptophyta</taxon>
        <taxon>Embryophyta</taxon>
        <taxon>Tracheophyta</taxon>
        <taxon>Spermatophyta</taxon>
        <taxon>Magnoliopsida</taxon>
        <taxon>eudicotyledons</taxon>
        <taxon>Gunneridae</taxon>
        <taxon>Pentapetalae</taxon>
        <taxon>rosids</taxon>
        <taxon>malvids</taxon>
        <taxon>Malvales</taxon>
        <taxon>Malvaceae</taxon>
        <taxon>Byttnerioideae</taxon>
        <taxon>Theobroma</taxon>
    </lineage>
</organism>